<feature type="transmembrane region" description="Helical" evidence="9">
    <location>
        <begin position="287"/>
        <end position="310"/>
    </location>
</feature>
<keyword evidence="12" id="KW-1185">Reference proteome</keyword>
<evidence type="ECO:0000256" key="3">
    <source>
        <dbReference type="ARBA" id="ARBA00022679"/>
    </source>
</evidence>
<dbReference type="Pfam" id="PF01757">
    <property type="entry name" value="Acyl_transf_3"/>
    <property type="match status" value="1"/>
</dbReference>
<dbReference type="RefSeq" id="WP_167511126.1">
    <property type="nucleotide sequence ID" value="NZ_JBHLXF010000007.1"/>
</dbReference>
<protein>
    <submittedName>
        <fullName evidence="11">Acyltransferase family</fullName>
    </submittedName>
</protein>
<evidence type="ECO:0000256" key="6">
    <source>
        <dbReference type="ARBA" id="ARBA00023136"/>
    </source>
</evidence>
<dbReference type="InterPro" id="IPR036514">
    <property type="entry name" value="SGNH_hydro_sf"/>
</dbReference>
<feature type="compositionally biased region" description="Basic and acidic residues" evidence="8">
    <location>
        <begin position="252"/>
        <end position="264"/>
    </location>
</feature>
<feature type="region of interest" description="Disordered" evidence="8">
    <location>
        <begin position="243"/>
        <end position="267"/>
    </location>
</feature>
<dbReference type="Proteomes" id="UP000440041">
    <property type="component" value="Unassembled WGS sequence"/>
</dbReference>
<dbReference type="InterPro" id="IPR002656">
    <property type="entry name" value="Acyl_transf_3_dom"/>
</dbReference>
<dbReference type="CDD" id="cd01840">
    <property type="entry name" value="SGNH_hydrolase_yrhL_like"/>
    <property type="match status" value="1"/>
</dbReference>
<feature type="transmembrane region" description="Helical" evidence="9">
    <location>
        <begin position="92"/>
        <end position="111"/>
    </location>
</feature>
<comment type="caution">
    <text evidence="11">The sequence shown here is derived from an EMBL/GenBank/DDBJ whole genome shotgun (WGS) entry which is preliminary data.</text>
</comment>
<feature type="transmembrane region" description="Helical" evidence="9">
    <location>
        <begin position="186"/>
        <end position="206"/>
    </location>
</feature>
<dbReference type="GO" id="GO:0009103">
    <property type="term" value="P:lipopolysaccharide biosynthetic process"/>
    <property type="evidence" value="ECO:0007669"/>
    <property type="project" value="TreeGrafter"/>
</dbReference>
<feature type="transmembrane region" description="Helical" evidence="9">
    <location>
        <begin position="463"/>
        <end position="482"/>
    </location>
</feature>
<name>A0A6A2V6Z3_9BIFI</name>
<dbReference type="PANTHER" id="PTHR23028">
    <property type="entry name" value="ACETYLTRANSFERASE"/>
    <property type="match status" value="1"/>
</dbReference>
<evidence type="ECO:0000256" key="4">
    <source>
        <dbReference type="ARBA" id="ARBA00022692"/>
    </source>
</evidence>
<dbReference type="SUPFAM" id="SSF52266">
    <property type="entry name" value="SGNH hydrolase"/>
    <property type="match status" value="1"/>
</dbReference>
<evidence type="ECO:0000259" key="10">
    <source>
        <dbReference type="Pfam" id="PF01757"/>
    </source>
</evidence>
<feature type="domain" description="Acyltransferase 3" evidence="10">
    <location>
        <begin position="25"/>
        <end position="397"/>
    </location>
</feature>
<keyword evidence="3 11" id="KW-0808">Transferase</keyword>
<feature type="transmembrane region" description="Helical" evidence="9">
    <location>
        <begin position="322"/>
        <end position="345"/>
    </location>
</feature>
<feature type="transmembrane region" description="Helical" evidence="9">
    <location>
        <begin position="352"/>
        <end position="370"/>
    </location>
</feature>
<feature type="transmembrane region" description="Helical" evidence="9">
    <location>
        <begin position="47"/>
        <end position="65"/>
    </location>
</feature>
<sequence>MASQASISEHQPNQGISAHGTRRYPGIDGLRALAIVAVVLFHTRPSMLSGGFLGVTVFFVMTGFLSTRSIEHAAAAGGFRYGSYVLKRFKRLWPMVLASIALTIPLVYLFSPSLLLKARADALPAATFAINWVYIFRKVPYFAAAGLPSPLTPLWFMAIIMQFAVLWPAILMLLRRVCRSRWMLHASVLLLIILSCAAMIVLSYRGDDTAHLYYGLDTRAAELLIGAELALLLADHTSRADAKDASASNAHKPAEPETDGRDPAAKQPGVNHAWVNRLNRRISVGSIAIGATDVLALIALVILVAGAVMVDGDTLWMYRGGYQIAALLSALLVWACTIPGSAVAAILGCRPLVVAGSRAFAVYIIHFPLLEIMNPATRTTSMPWWGWLLQFAIIAAVAELIHRFIEVPAHRDTAAAPAAVKHDVKSDGTGQKQPTMAAVRPALARAGRSVHTYLIDVQPVAKVMAAAGLVIVFIACCLPLDWDGIVEQRSIELRPEIAEQTHLVGKKSAAGAAGQASVPSASPSARASSPSSKSSAAAASPSQNAQPTPSATPKQPKMSAHAEKVPAGMPLSSWTYDAASGVCSADPLIIGDSVALGAADIIQQILPNAVVDAQVSRQITTAPGIYAQHAGAGQGGSVVVIALGDNGPIRDEAELQDIVDAMGGKPVYFLTLRVPVSWQDPNNAVLRSFAASHRNVGIIDWYGTSEGHSEYLYDDGTHLTPQGRPAYATMLRQAFCGQ</sequence>
<dbReference type="GO" id="GO:0005886">
    <property type="term" value="C:plasma membrane"/>
    <property type="evidence" value="ECO:0007669"/>
    <property type="project" value="UniProtKB-SubCell"/>
</dbReference>
<evidence type="ECO:0000256" key="9">
    <source>
        <dbReference type="SAM" id="Phobius"/>
    </source>
</evidence>
<dbReference type="Gene3D" id="3.40.50.1110">
    <property type="entry name" value="SGNH hydrolase"/>
    <property type="match status" value="1"/>
</dbReference>
<organism evidence="11 12">
    <name type="scientific">Bifidobacterium apri</name>
    <dbReference type="NCBI Taxonomy" id="1769423"/>
    <lineage>
        <taxon>Bacteria</taxon>
        <taxon>Bacillati</taxon>
        <taxon>Actinomycetota</taxon>
        <taxon>Actinomycetes</taxon>
        <taxon>Bifidobacteriales</taxon>
        <taxon>Bifidobacteriaceae</taxon>
        <taxon>Bifidobacterium</taxon>
    </lineage>
</organism>
<feature type="transmembrane region" description="Helical" evidence="9">
    <location>
        <begin position="382"/>
        <end position="401"/>
    </location>
</feature>
<evidence type="ECO:0000313" key="12">
    <source>
        <dbReference type="Proteomes" id="UP000440041"/>
    </source>
</evidence>
<feature type="transmembrane region" description="Helical" evidence="9">
    <location>
        <begin position="154"/>
        <end position="174"/>
    </location>
</feature>
<dbReference type="PANTHER" id="PTHR23028:SF53">
    <property type="entry name" value="ACYL_TRANSF_3 DOMAIN-CONTAINING PROTEIN"/>
    <property type="match status" value="1"/>
</dbReference>
<evidence type="ECO:0000256" key="1">
    <source>
        <dbReference type="ARBA" id="ARBA00004651"/>
    </source>
</evidence>
<evidence type="ECO:0000313" key="11">
    <source>
        <dbReference type="EMBL" id="KAB8293695.1"/>
    </source>
</evidence>
<evidence type="ECO:0000256" key="7">
    <source>
        <dbReference type="ARBA" id="ARBA00023315"/>
    </source>
</evidence>
<accession>A0A6A2V6Z3</accession>
<evidence type="ECO:0000256" key="2">
    <source>
        <dbReference type="ARBA" id="ARBA00022475"/>
    </source>
</evidence>
<keyword evidence="4 9" id="KW-0812">Transmembrane</keyword>
<comment type="subcellular location">
    <subcellularLocation>
        <location evidence="1">Cell membrane</location>
        <topology evidence="1">Multi-pass membrane protein</topology>
    </subcellularLocation>
</comment>
<proteinExistence type="predicted"/>
<feature type="region of interest" description="Disordered" evidence="8">
    <location>
        <begin position="508"/>
        <end position="564"/>
    </location>
</feature>
<evidence type="ECO:0000256" key="8">
    <source>
        <dbReference type="SAM" id="MobiDB-lite"/>
    </source>
</evidence>
<feature type="compositionally biased region" description="Polar residues" evidence="8">
    <location>
        <begin position="1"/>
        <end position="16"/>
    </location>
</feature>
<gene>
    <name evidence="11" type="ORF">DSM100238_1716</name>
</gene>
<keyword evidence="7 11" id="KW-0012">Acyltransferase</keyword>
<keyword evidence="2" id="KW-1003">Cell membrane</keyword>
<reference evidence="11 12" key="1">
    <citation type="submission" date="2019-09" db="EMBL/GenBank/DDBJ databases">
        <title>Characterization of the phylogenetic diversity of two novel species belonging to the genus Bifidobacterium: Bifidobacterium cebidarum sp. nov. and Bifidobacterium leontopitheci sp. nov.</title>
        <authorList>
            <person name="Lugli G.A."/>
            <person name="Duranti S."/>
            <person name="Milani C."/>
            <person name="Turroni F."/>
            <person name="Ventura M."/>
        </authorList>
    </citation>
    <scope>NUCLEOTIDE SEQUENCE [LARGE SCALE GENOMIC DNA]</scope>
    <source>
        <strain evidence="11 12">DSM 100238</strain>
    </source>
</reference>
<dbReference type="AlphaFoldDB" id="A0A6A2V6Z3"/>
<dbReference type="InterPro" id="IPR050879">
    <property type="entry name" value="Acyltransferase_3"/>
</dbReference>
<keyword evidence="6 9" id="KW-0472">Membrane</keyword>
<feature type="region of interest" description="Disordered" evidence="8">
    <location>
        <begin position="1"/>
        <end position="20"/>
    </location>
</feature>
<feature type="compositionally biased region" description="Low complexity" evidence="8">
    <location>
        <begin position="508"/>
        <end position="551"/>
    </location>
</feature>
<dbReference type="GO" id="GO:0016747">
    <property type="term" value="F:acyltransferase activity, transferring groups other than amino-acyl groups"/>
    <property type="evidence" value="ECO:0007669"/>
    <property type="project" value="InterPro"/>
</dbReference>
<keyword evidence="5 9" id="KW-1133">Transmembrane helix</keyword>
<evidence type="ECO:0000256" key="5">
    <source>
        <dbReference type="ARBA" id="ARBA00022989"/>
    </source>
</evidence>
<dbReference type="EMBL" id="WBSO01000018">
    <property type="protein sequence ID" value="KAB8293695.1"/>
    <property type="molecule type" value="Genomic_DNA"/>
</dbReference>